<accession>A0A7X0KUB9</accession>
<keyword evidence="4" id="KW-1185">Reference proteome</keyword>
<evidence type="ECO:0000256" key="1">
    <source>
        <dbReference type="SAM" id="MobiDB-lite"/>
    </source>
</evidence>
<keyword evidence="2" id="KW-1133">Transmembrane helix</keyword>
<keyword evidence="2" id="KW-0812">Transmembrane</keyword>
<reference evidence="3 4" key="1">
    <citation type="submission" date="2020-08" db="EMBL/GenBank/DDBJ databases">
        <title>Sequencing the genomes of 1000 actinobacteria strains.</title>
        <authorList>
            <person name="Klenk H.-P."/>
        </authorList>
    </citation>
    <scope>NUCLEOTIDE SEQUENCE [LARGE SCALE GENOMIC DNA]</scope>
    <source>
        <strain evidence="3 4">DSM 12511</strain>
    </source>
</reference>
<dbReference type="InterPro" id="IPR025101">
    <property type="entry name" value="DUF4012"/>
</dbReference>
<dbReference type="Pfam" id="PF13196">
    <property type="entry name" value="DUF4012"/>
    <property type="match status" value="1"/>
</dbReference>
<dbReference type="Proteomes" id="UP000537775">
    <property type="component" value="Unassembled WGS sequence"/>
</dbReference>
<sequence>MPDTFDDLAAPDDERPARRRPRRRRWPWVLGIIGGVIVVIAGLGIAGVALAGQALEVRDDLEAAKSELSSVPALVEEGDTEQFDAAAASILAHTSSADETVQGPLWEFATWIPGVGPNVAAVRDATVAAHILVRDALPASFEILGAVDQTKIRFSGGGFNLEPFKEIVEVLPGIDQAFASARQQVADIDRSSLLPIVDDAVGEVIEVIDETAPLVHTATGVLPTALQILGDDGERTYFVMFQNNAEIRATGGNPAASMLIHVENGRVTMGEQSSSTTFNEWALYNQQFVDLPTETMALYDDEWPRFVQNYTKTPNFPTSARMFQGILAETGEKIDGVFSLDPIALSHMLEVTGAVKVDGIKLTADNVVDELLSETYLRYPGSQEPADAFFAAASAAVFNKLVVGKWDPLRMIDALQKSADEQRVYAWFTREDEEAAAAELGISGALETDNDTTTEVGIFINDSGVGKMEYYLDASVAVTCDADERSVTTAVTMTNHVDRDDLTFHILSRRTPTYGGAKTSMLLDIVYVAPPGATIDEVDPVGGDAPVLARTGVEEGREAESVSILLDRGETQTVAYTSVLPDGDLGPLSVRWTPTVTDTPVTIGAACTELLGEPAG</sequence>
<evidence type="ECO:0000313" key="4">
    <source>
        <dbReference type="Proteomes" id="UP000537775"/>
    </source>
</evidence>
<comment type="caution">
    <text evidence="3">The sequence shown here is derived from an EMBL/GenBank/DDBJ whole genome shotgun (WGS) entry which is preliminary data.</text>
</comment>
<evidence type="ECO:0000256" key="2">
    <source>
        <dbReference type="SAM" id="Phobius"/>
    </source>
</evidence>
<dbReference type="EMBL" id="JACHML010000001">
    <property type="protein sequence ID" value="MBB6391006.1"/>
    <property type="molecule type" value="Genomic_DNA"/>
</dbReference>
<dbReference type="AlphaFoldDB" id="A0A7X0KUB9"/>
<evidence type="ECO:0008006" key="5">
    <source>
        <dbReference type="Google" id="ProtNLM"/>
    </source>
</evidence>
<proteinExistence type="predicted"/>
<name>A0A7X0KUB9_9MICO</name>
<protein>
    <recommendedName>
        <fullName evidence="5">DUF4012 domain-containing protein</fullName>
    </recommendedName>
</protein>
<evidence type="ECO:0000313" key="3">
    <source>
        <dbReference type="EMBL" id="MBB6391006.1"/>
    </source>
</evidence>
<feature type="compositionally biased region" description="Acidic residues" evidence="1">
    <location>
        <begin position="1"/>
        <end position="11"/>
    </location>
</feature>
<organism evidence="3 4">
    <name type="scientific">Microbacterium thalassium</name>
    <dbReference type="NCBI Taxonomy" id="362649"/>
    <lineage>
        <taxon>Bacteria</taxon>
        <taxon>Bacillati</taxon>
        <taxon>Actinomycetota</taxon>
        <taxon>Actinomycetes</taxon>
        <taxon>Micrococcales</taxon>
        <taxon>Microbacteriaceae</taxon>
        <taxon>Microbacterium</taxon>
    </lineage>
</organism>
<dbReference type="RefSeq" id="WP_184750192.1">
    <property type="nucleotide sequence ID" value="NZ_BAAAJR010000010.1"/>
</dbReference>
<keyword evidence="2" id="KW-0472">Membrane</keyword>
<gene>
    <name evidence="3" type="ORF">HD594_001319</name>
</gene>
<feature type="transmembrane region" description="Helical" evidence="2">
    <location>
        <begin position="28"/>
        <end position="51"/>
    </location>
</feature>
<feature type="region of interest" description="Disordered" evidence="1">
    <location>
        <begin position="1"/>
        <end position="20"/>
    </location>
</feature>